<reference evidence="3 4" key="1">
    <citation type="submission" date="2022-05" db="EMBL/GenBank/DDBJ databases">
        <authorList>
            <consortium name="Genoscope - CEA"/>
            <person name="William W."/>
        </authorList>
    </citation>
    <scope>NUCLEOTIDE SEQUENCE [LARGE SCALE GENOMIC DNA]</scope>
</reference>
<sequence length="534" mass="60430">MSKRKKVQCSLSSFFGGKQNQESNTTPAPPAATPIKKTRKFQESWIEKYRWLHFDEKENKMFCEFCREFPNGKNTHYSLRVGTNNFQTDSLKAHEASEGHAMSLAAKRASERPREQRPLPAALSRLDEETLKKMEYLFNTAYYIAYLKLPFSIFSQLCSLQKKNGLNLGNTYMNDHACKEFCKHISDTLRADLIDSLSTAKFISIMADGATDVSCLEEEIVYVRFVSGGAPKTCYVELAEVESAKAPGILKAIKSVMDKIDPQWMQKLISTGTDGASVMMGRIGGVVSLIKQQAPQVIPIHCVAHNLELAFSDTLKCNETMMSIKELLNGCWKHYKYSPKALRELREMAEAMEIKVGKPTKASGTRWVPHLLRALTVLLQKNFQAIVSHFEHTAEARDSSAEMQGRGRNLSKKLKAYKFQLHLHLMWDILEEVSKISLIFQKDSISISQVKAEIERASQALENMRRRPGKHLAAFQEEVGAGTVFKGVSLTRNNTDDRLFEQSKASIITDAKQFLASRFEDFTSPVLKSLRCYH</sequence>
<evidence type="ECO:0000313" key="3">
    <source>
        <dbReference type="EMBL" id="CAH3186745.1"/>
    </source>
</evidence>
<evidence type="ECO:0000259" key="2">
    <source>
        <dbReference type="SMART" id="SM00597"/>
    </source>
</evidence>
<dbReference type="Proteomes" id="UP001159405">
    <property type="component" value="Unassembled WGS sequence"/>
</dbReference>
<dbReference type="InterPro" id="IPR006580">
    <property type="entry name" value="Znf_TTF"/>
</dbReference>
<feature type="compositionally biased region" description="Polar residues" evidence="1">
    <location>
        <begin position="9"/>
        <end position="24"/>
    </location>
</feature>
<protein>
    <recommendedName>
        <fullName evidence="2">TTF-type domain-containing protein</fullName>
    </recommendedName>
</protein>
<dbReference type="PANTHER" id="PTHR46880:SF5">
    <property type="entry name" value="DUF4371 DOMAIN-CONTAINING PROTEIN"/>
    <property type="match status" value="1"/>
</dbReference>
<evidence type="ECO:0000313" key="4">
    <source>
        <dbReference type="Proteomes" id="UP001159405"/>
    </source>
</evidence>
<dbReference type="InterPro" id="IPR012337">
    <property type="entry name" value="RNaseH-like_sf"/>
</dbReference>
<feature type="region of interest" description="Disordered" evidence="1">
    <location>
        <begin position="1"/>
        <end position="37"/>
    </location>
</feature>
<feature type="domain" description="TTF-type" evidence="2">
    <location>
        <begin position="37"/>
        <end position="125"/>
    </location>
</feature>
<proteinExistence type="predicted"/>
<name>A0ABN8S6V4_9CNID</name>
<dbReference type="SMART" id="SM00597">
    <property type="entry name" value="ZnF_TTF"/>
    <property type="match status" value="1"/>
</dbReference>
<gene>
    <name evidence="3" type="ORF">PLOB_00036094</name>
</gene>
<keyword evidence="4" id="KW-1185">Reference proteome</keyword>
<dbReference type="EMBL" id="CALNXK010000500">
    <property type="protein sequence ID" value="CAH3186745.1"/>
    <property type="molecule type" value="Genomic_DNA"/>
</dbReference>
<dbReference type="Pfam" id="PF25431">
    <property type="entry name" value="zf-C17orf113"/>
    <property type="match status" value="1"/>
</dbReference>
<comment type="caution">
    <text evidence="3">The sequence shown here is derived from an EMBL/GenBank/DDBJ whole genome shotgun (WGS) entry which is preliminary data.</text>
</comment>
<organism evidence="3 4">
    <name type="scientific">Porites lobata</name>
    <dbReference type="NCBI Taxonomy" id="104759"/>
    <lineage>
        <taxon>Eukaryota</taxon>
        <taxon>Metazoa</taxon>
        <taxon>Cnidaria</taxon>
        <taxon>Anthozoa</taxon>
        <taxon>Hexacorallia</taxon>
        <taxon>Scleractinia</taxon>
        <taxon>Fungiina</taxon>
        <taxon>Poritidae</taxon>
        <taxon>Porites</taxon>
    </lineage>
</organism>
<dbReference type="InterPro" id="IPR057456">
    <property type="entry name" value="Znf_C17orf113"/>
</dbReference>
<accession>A0ABN8S6V4</accession>
<dbReference type="SUPFAM" id="SSF53098">
    <property type="entry name" value="Ribonuclease H-like"/>
    <property type="match status" value="1"/>
</dbReference>
<evidence type="ECO:0000256" key="1">
    <source>
        <dbReference type="SAM" id="MobiDB-lite"/>
    </source>
</evidence>
<dbReference type="PANTHER" id="PTHR46880">
    <property type="entry name" value="RAS-ASSOCIATING DOMAIN-CONTAINING PROTEIN"/>
    <property type="match status" value="1"/>
</dbReference>